<feature type="transmembrane region" description="Helical" evidence="1">
    <location>
        <begin position="98"/>
        <end position="119"/>
    </location>
</feature>
<evidence type="ECO:0000313" key="3">
    <source>
        <dbReference type="Proteomes" id="UP000538666"/>
    </source>
</evidence>
<evidence type="ECO:0000313" key="2">
    <source>
        <dbReference type="EMBL" id="MBB6143032.1"/>
    </source>
</evidence>
<dbReference type="Proteomes" id="UP000538666">
    <property type="component" value="Unassembled WGS sequence"/>
</dbReference>
<reference evidence="2 3" key="1">
    <citation type="submission" date="2020-08" db="EMBL/GenBank/DDBJ databases">
        <title>Genomic Encyclopedia of Type Strains, Phase IV (KMG-IV): sequencing the most valuable type-strain genomes for metagenomic binning, comparative biology and taxonomic classification.</title>
        <authorList>
            <person name="Goeker M."/>
        </authorList>
    </citation>
    <scope>NUCLEOTIDE SEQUENCE [LARGE SCALE GENOMIC DNA]</scope>
    <source>
        <strain evidence="2 3">DSM 103733</strain>
    </source>
</reference>
<protein>
    <submittedName>
        <fullName evidence="2">Uncharacterized protein</fullName>
    </submittedName>
</protein>
<proteinExistence type="predicted"/>
<evidence type="ECO:0000256" key="1">
    <source>
        <dbReference type="SAM" id="Phobius"/>
    </source>
</evidence>
<comment type="caution">
    <text evidence="2">The sequence shown here is derived from an EMBL/GenBank/DDBJ whole genome shotgun (WGS) entry which is preliminary data.</text>
</comment>
<dbReference type="AlphaFoldDB" id="A0A841JNT9"/>
<keyword evidence="1" id="KW-0472">Membrane</keyword>
<keyword evidence="1" id="KW-1133">Transmembrane helix</keyword>
<sequence length="126" mass="13618">MLGRSLGWRRQFSADNLTAGSFGHIDPGLGIVVILGGSPAAISNTKAVILACLDYAIAFLIAIGWLRNIDLGIHMLDMQGGSSDDGQETGRTNETNRIWFSHLNFLSVGVRLMSVFLILGSKKLEE</sequence>
<keyword evidence="3" id="KW-1185">Reference proteome</keyword>
<feature type="transmembrane region" description="Helical" evidence="1">
    <location>
        <begin position="47"/>
        <end position="66"/>
    </location>
</feature>
<dbReference type="EMBL" id="JACHEK010000002">
    <property type="protein sequence ID" value="MBB6143032.1"/>
    <property type="molecule type" value="Genomic_DNA"/>
</dbReference>
<keyword evidence="1" id="KW-0812">Transmembrane</keyword>
<accession>A0A841JNT9</accession>
<name>A0A841JNT9_9BACT</name>
<organism evidence="2 3">
    <name type="scientific">Silvibacterium bohemicum</name>
    <dbReference type="NCBI Taxonomy" id="1577686"/>
    <lineage>
        <taxon>Bacteria</taxon>
        <taxon>Pseudomonadati</taxon>
        <taxon>Acidobacteriota</taxon>
        <taxon>Terriglobia</taxon>
        <taxon>Terriglobales</taxon>
        <taxon>Acidobacteriaceae</taxon>
        <taxon>Silvibacterium</taxon>
    </lineage>
</organism>
<gene>
    <name evidence="2" type="ORF">HNQ77_000976</name>
</gene>